<evidence type="ECO:0000313" key="1">
    <source>
        <dbReference type="EMBL" id="KAK7853778.1"/>
    </source>
</evidence>
<dbReference type="EMBL" id="PKMF04000062">
    <property type="protein sequence ID" value="KAK7853778.1"/>
    <property type="molecule type" value="Genomic_DNA"/>
</dbReference>
<accession>A0AAW0LRW9</accession>
<gene>
    <name evidence="1" type="ORF">CFP56_034775</name>
</gene>
<evidence type="ECO:0000313" key="2">
    <source>
        <dbReference type="Proteomes" id="UP000237347"/>
    </source>
</evidence>
<protein>
    <submittedName>
        <fullName evidence="1">Uncharacterized protein</fullName>
    </submittedName>
</protein>
<name>A0AAW0LRW9_QUESU</name>
<dbReference type="Proteomes" id="UP000237347">
    <property type="component" value="Unassembled WGS sequence"/>
</dbReference>
<organism evidence="1 2">
    <name type="scientific">Quercus suber</name>
    <name type="common">Cork oak</name>
    <dbReference type="NCBI Taxonomy" id="58331"/>
    <lineage>
        <taxon>Eukaryota</taxon>
        <taxon>Viridiplantae</taxon>
        <taxon>Streptophyta</taxon>
        <taxon>Embryophyta</taxon>
        <taxon>Tracheophyta</taxon>
        <taxon>Spermatophyta</taxon>
        <taxon>Magnoliopsida</taxon>
        <taxon>eudicotyledons</taxon>
        <taxon>Gunneridae</taxon>
        <taxon>Pentapetalae</taxon>
        <taxon>rosids</taxon>
        <taxon>fabids</taxon>
        <taxon>Fagales</taxon>
        <taxon>Fagaceae</taxon>
        <taxon>Quercus</taxon>
    </lineage>
</organism>
<sequence>MWTPPWRLHFQPPSPEEAIQIEQISAEDIELVEGLQRSRRPPAHAPIAGPIMSTYMVETKRPLSRKLEVYADQWHNQLLCSKSFIRVSTMLGTMTIRGFDEEDRFFAKHLELIDRNANSSLTISYGLTINTSLVFPIHNQCTLANYVISVSHGAIQFTAYAELRKGMIDSLKYKDRKMDSESDA</sequence>
<reference evidence="1 2" key="1">
    <citation type="journal article" date="2018" name="Sci. Data">
        <title>The draft genome sequence of cork oak.</title>
        <authorList>
            <person name="Ramos A.M."/>
            <person name="Usie A."/>
            <person name="Barbosa P."/>
            <person name="Barros P.M."/>
            <person name="Capote T."/>
            <person name="Chaves I."/>
            <person name="Simoes F."/>
            <person name="Abreu I."/>
            <person name="Carrasquinho I."/>
            <person name="Faro C."/>
            <person name="Guimaraes J.B."/>
            <person name="Mendonca D."/>
            <person name="Nobrega F."/>
            <person name="Rodrigues L."/>
            <person name="Saibo N.J.M."/>
            <person name="Varela M.C."/>
            <person name="Egas C."/>
            <person name="Matos J."/>
            <person name="Miguel C.M."/>
            <person name="Oliveira M.M."/>
            <person name="Ricardo C.P."/>
            <person name="Goncalves S."/>
        </authorList>
    </citation>
    <scope>NUCLEOTIDE SEQUENCE [LARGE SCALE GENOMIC DNA]</scope>
    <source>
        <strain evidence="2">cv. HL8</strain>
    </source>
</reference>
<comment type="caution">
    <text evidence="1">The sequence shown here is derived from an EMBL/GenBank/DDBJ whole genome shotgun (WGS) entry which is preliminary data.</text>
</comment>
<dbReference type="AlphaFoldDB" id="A0AAW0LRW9"/>
<proteinExistence type="predicted"/>
<keyword evidence="2" id="KW-1185">Reference proteome</keyword>